<evidence type="ECO:0000313" key="2">
    <source>
        <dbReference type="EMBL" id="JAD36529.1"/>
    </source>
</evidence>
<feature type="compositionally biased region" description="Low complexity" evidence="1">
    <location>
        <begin position="27"/>
        <end position="39"/>
    </location>
</feature>
<evidence type="ECO:0000256" key="1">
    <source>
        <dbReference type="SAM" id="MobiDB-lite"/>
    </source>
</evidence>
<reference evidence="2" key="1">
    <citation type="submission" date="2014-09" db="EMBL/GenBank/DDBJ databases">
        <authorList>
            <person name="Magalhaes I.L.F."/>
            <person name="Oliveira U."/>
            <person name="Santos F.R."/>
            <person name="Vidigal T.H.D.A."/>
            <person name="Brescovit A.D."/>
            <person name="Santos A.J."/>
        </authorList>
    </citation>
    <scope>NUCLEOTIDE SEQUENCE</scope>
    <source>
        <tissue evidence="2">Shoot tissue taken approximately 20 cm above the soil surface</tissue>
    </source>
</reference>
<name>A0A0A8ZAW3_ARUDO</name>
<sequence length="61" mass="6029">MSEDRVLVVVNGSAMGMRSRGGGGSGARSRGGSSASGPRSRGGGWGREAAAALLGAQKLPW</sequence>
<dbReference type="AlphaFoldDB" id="A0A0A8ZAW3"/>
<accession>A0A0A8ZAW3</accession>
<feature type="region of interest" description="Disordered" evidence="1">
    <location>
        <begin position="11"/>
        <end position="47"/>
    </location>
</feature>
<proteinExistence type="predicted"/>
<organism evidence="2">
    <name type="scientific">Arundo donax</name>
    <name type="common">Giant reed</name>
    <name type="synonym">Donax arundinaceus</name>
    <dbReference type="NCBI Taxonomy" id="35708"/>
    <lineage>
        <taxon>Eukaryota</taxon>
        <taxon>Viridiplantae</taxon>
        <taxon>Streptophyta</taxon>
        <taxon>Embryophyta</taxon>
        <taxon>Tracheophyta</taxon>
        <taxon>Spermatophyta</taxon>
        <taxon>Magnoliopsida</taxon>
        <taxon>Liliopsida</taxon>
        <taxon>Poales</taxon>
        <taxon>Poaceae</taxon>
        <taxon>PACMAD clade</taxon>
        <taxon>Arundinoideae</taxon>
        <taxon>Arundineae</taxon>
        <taxon>Arundo</taxon>
    </lineage>
</organism>
<dbReference type="EMBL" id="GBRH01261366">
    <property type="protein sequence ID" value="JAD36529.1"/>
    <property type="molecule type" value="Transcribed_RNA"/>
</dbReference>
<protein>
    <submittedName>
        <fullName evidence="2">Uncharacterized protein</fullName>
    </submittedName>
</protein>
<reference evidence="2" key="2">
    <citation type="journal article" date="2015" name="Data Brief">
        <title>Shoot transcriptome of the giant reed, Arundo donax.</title>
        <authorList>
            <person name="Barrero R.A."/>
            <person name="Guerrero F.D."/>
            <person name="Moolhuijzen P."/>
            <person name="Goolsby J.A."/>
            <person name="Tidwell J."/>
            <person name="Bellgard S.E."/>
            <person name="Bellgard M.I."/>
        </authorList>
    </citation>
    <scope>NUCLEOTIDE SEQUENCE</scope>
    <source>
        <tissue evidence="2">Shoot tissue taken approximately 20 cm above the soil surface</tissue>
    </source>
</reference>